<dbReference type="SUPFAM" id="SSF56801">
    <property type="entry name" value="Acetyl-CoA synthetase-like"/>
    <property type="match status" value="5"/>
</dbReference>
<comment type="pathway">
    <text evidence="1">Secondary metabolite biosynthesis.</text>
</comment>
<dbReference type="CDD" id="cd05918">
    <property type="entry name" value="A_NRPS_SidN3_like"/>
    <property type="match status" value="5"/>
</dbReference>
<dbReference type="Gene3D" id="3.30.559.30">
    <property type="entry name" value="Nonribosomal peptide synthetase, condensation domain"/>
    <property type="match status" value="7"/>
</dbReference>
<dbReference type="InterPro" id="IPR045851">
    <property type="entry name" value="AMP-bd_C_sf"/>
</dbReference>
<dbReference type="Gene3D" id="2.30.38.10">
    <property type="entry name" value="Luciferase, Domain 3"/>
    <property type="match status" value="1"/>
</dbReference>
<feature type="domain" description="Carrier" evidence="8">
    <location>
        <begin position="1112"/>
        <end position="1188"/>
    </location>
</feature>
<reference evidence="9" key="1">
    <citation type="submission" date="2022-07" db="EMBL/GenBank/DDBJ databases">
        <title>Taxonomy of Aspergillus series Nigri: significant species reduction supported by multi-species coalescent approaches.</title>
        <authorList>
            <person name="Bian C."/>
            <person name="Kusuya Y."/>
            <person name="Sklenar F."/>
            <person name="D'hooge E."/>
            <person name="Yaguchi T."/>
            <person name="Takahashi H."/>
            <person name="Hubka V."/>
        </authorList>
    </citation>
    <scope>NUCLEOTIDE SEQUENCE</scope>
    <source>
        <strain evidence="9">CBS 733.88</strain>
    </source>
</reference>
<dbReference type="GO" id="GO:0044550">
    <property type="term" value="P:secondary metabolite biosynthetic process"/>
    <property type="evidence" value="ECO:0007669"/>
    <property type="project" value="TreeGrafter"/>
</dbReference>
<evidence type="ECO:0000313" key="10">
    <source>
        <dbReference type="Proteomes" id="UP001143548"/>
    </source>
</evidence>
<dbReference type="SMART" id="SM00823">
    <property type="entry name" value="PKS_PP"/>
    <property type="match status" value="3"/>
</dbReference>
<protein>
    <submittedName>
        <fullName evidence="9">Nonribosomal peptide synthase</fullName>
    </submittedName>
</protein>
<dbReference type="FunFam" id="1.10.1200.10:FF:000005">
    <property type="entry name" value="Nonribosomal peptide synthetase 1"/>
    <property type="match status" value="2"/>
</dbReference>
<dbReference type="InterPro" id="IPR020806">
    <property type="entry name" value="PKS_PP-bd"/>
</dbReference>
<dbReference type="Gene3D" id="3.30.300.30">
    <property type="match status" value="5"/>
</dbReference>
<keyword evidence="4" id="KW-0436">Ligase</keyword>
<keyword evidence="3" id="KW-0597">Phosphoprotein</keyword>
<dbReference type="GO" id="GO:1904091">
    <property type="term" value="F:non-ribosomal peptide synthetase activity"/>
    <property type="evidence" value="ECO:0007669"/>
    <property type="project" value="UniProtKB-ARBA"/>
</dbReference>
<dbReference type="Gene3D" id="1.10.1200.10">
    <property type="entry name" value="ACP-like"/>
    <property type="match status" value="6"/>
</dbReference>
<accession>A0A9W6DRG3</accession>
<dbReference type="CDD" id="cd19542">
    <property type="entry name" value="CT_NRPS-like"/>
    <property type="match status" value="2"/>
</dbReference>
<keyword evidence="6" id="KW-0677">Repeat</keyword>
<keyword evidence="2" id="KW-0596">Phosphopantetheine</keyword>
<dbReference type="NCBIfam" id="NF003417">
    <property type="entry name" value="PRK04813.1"/>
    <property type="match status" value="5"/>
</dbReference>
<dbReference type="Pfam" id="PF00550">
    <property type="entry name" value="PP-binding"/>
    <property type="match status" value="6"/>
</dbReference>
<dbReference type="Pfam" id="PF00668">
    <property type="entry name" value="Condensation"/>
    <property type="match status" value="7"/>
</dbReference>
<dbReference type="GO" id="GO:0043041">
    <property type="term" value="P:amino acid activation for nonribosomal peptide biosynthetic process"/>
    <property type="evidence" value="ECO:0007669"/>
    <property type="project" value="TreeGrafter"/>
</dbReference>
<comment type="similarity">
    <text evidence="7">Belongs to the NRP synthetase family.</text>
</comment>
<evidence type="ECO:0000256" key="3">
    <source>
        <dbReference type="ARBA" id="ARBA00022553"/>
    </source>
</evidence>
<dbReference type="FunFam" id="3.30.300.30:FF:000015">
    <property type="entry name" value="Nonribosomal peptide synthase SidD"/>
    <property type="match status" value="5"/>
</dbReference>
<dbReference type="PROSITE" id="PS00455">
    <property type="entry name" value="AMP_BINDING"/>
    <property type="match status" value="5"/>
</dbReference>
<dbReference type="InterPro" id="IPR001242">
    <property type="entry name" value="Condensation_dom"/>
</dbReference>
<evidence type="ECO:0000256" key="1">
    <source>
        <dbReference type="ARBA" id="ARBA00005179"/>
    </source>
</evidence>
<dbReference type="InterPro" id="IPR010071">
    <property type="entry name" value="AA_adenyl_dom"/>
</dbReference>
<dbReference type="PROSITE" id="PS50075">
    <property type="entry name" value="CARRIER"/>
    <property type="match status" value="5"/>
</dbReference>
<evidence type="ECO:0000313" key="9">
    <source>
        <dbReference type="EMBL" id="GKZ24786.1"/>
    </source>
</evidence>
<name>A0A9W6DRG3_9EURO</name>
<gene>
    <name evidence="9" type="ORF">AbraCBS73388_011786</name>
</gene>
<evidence type="ECO:0000256" key="7">
    <source>
        <dbReference type="ARBA" id="ARBA00029454"/>
    </source>
</evidence>
<dbReference type="SUPFAM" id="SSF52777">
    <property type="entry name" value="CoA-dependent acyltransferases"/>
    <property type="match status" value="14"/>
</dbReference>
<dbReference type="InterPro" id="IPR036736">
    <property type="entry name" value="ACP-like_sf"/>
</dbReference>
<dbReference type="GO" id="GO:0016740">
    <property type="term" value="F:transferase activity"/>
    <property type="evidence" value="ECO:0007669"/>
    <property type="project" value="UniProtKB-KW"/>
</dbReference>
<keyword evidence="5" id="KW-0808">Transferase</keyword>
<comment type="caution">
    <text evidence="9">The sequence shown here is derived from an EMBL/GenBank/DDBJ whole genome shotgun (WGS) entry which is preliminary data.</text>
</comment>
<evidence type="ECO:0000256" key="6">
    <source>
        <dbReference type="ARBA" id="ARBA00022737"/>
    </source>
</evidence>
<sequence length="7069" mass="781140">MQSPNDLTTSATMEDIHQIWSWNANVPEAGETCIHTLITDKALQQPDALAVDAWDGRWTYGELEDTSTTLALRLLDLGVGPGTNVVICFEKSKYTPLAMLAVMKAGGASVALDTSQPQTRLQSIINQVDPVVILCSASKSQLAKSIIPESAVALTIDENSLSEMNFEPDSVARLPDVSLDNNLYVVFTSGSTGTPKGVVVTHLNYSSAILHQQEAHGFKSTSRVYDFASYAFDVSWSNLIHTLTIGACLCIPSEQDRKDNLIESIRSLRATHIDVTPSVARLIPDSLLCKIETLVLGGEKLSAELARHLSSLVTLKNPYGPSECTPTSTIATIRPDDDDSKISSIGRGLGVNTWIVDSENEGILVPIGQVGELLLEGHLLGNGYLNDQTKTTAAFVNNPLFLLNGGDGPGQPGRRGRLYKTGDLVRYEKDGSLTFIGRKDTQVKINGQRVELGDIEHHIYRHMPHGTVSVRQIAAELISPKTGSNAVLAAFLEVDLGVEDTGKAEQLFSKTEKMMSNLRSNLAREVPSYMVPAVFIPLRNFPLSPTGKTDRRQLRAIGESMDLTVLAGLSAAPNEARIPLTLREKQLRRLWGSILRIDENLIALDDNFLQRAGNPDAAMKLVTAARREGFSLSVANVLKYPRLQDMAQVVGTVEQEQAHDIMPFELLSNEINLDLALREAAASCNVQGNQIQDIYPCTPLQEGMMSLSAKREGDYIMQYTLELHHRCDIERLGKAWATVVATTPILRTRIVDITSQGLVQAVLNEQWSSSSIQRRTLSQARDHKHQFGLGMPLGRFEIVTGDPSDFKHYFVWTLHHALYDGWSLQLLLEKLENEYAGKADAQSNSPDFKRFIRYISTRDGEKTHSFWTEQFQDVEAQIFPSLPSVDYQPRSDKLYTHSVEGIQWPKNGITPSTTIRAAHSILISSLTNSPDVVFGSITTGRQAAVDEVEELIAPTIATVPVRVSIDSKDELGQFLQRIQSQAADMIEFEQTGLHQIRHINADAERACQFQTLLVVQPAEGSATAPSDIFTNIADDIRKGDGNSAAELGTYALTMECLLKKDGLDLHMYYCSAVISEHQVRRLSQQFEHVLGQICHLTMIIHRQRTTLGSLRQPTTETERQMQRIWAQVLNLNQASIGLDYSFFQLGGDSIAAMEVVTEARKLGLRLAVSDIFRRPKLQDVAKKACDSGLQVYGEEELQLMNDSEVQVNGGTEHTKLPDDDKAVAGHETQQVMVWEGMFDKEVYGTIDDVQLEKIGRDFIGWTSMYNGKQMDNVELNEWLDDTIATIRSSGSTANILELGSGSGMILFNLVNGLHSYVGLDPSEKAVDFVCSTVKSIPQLADRVYNIKGTADNINSLGVPISANMVIVNSVVQYFPSQDYLLKVIEDLVQLETVRTIFFGDIRSYALFREFQVTRALHIAGDTATEDEIRQMMANMEQVELELLVDPAFFTSLVDRFPGLVEHVEILPKRLKSTNELSAYRYAAVVHLKDSNPLAQPLQLHDIQKESWINYSGCQLNRQSLLQLVQDSFLRDPSPSSVVAVCNIPYSMTVYERHVIDWLDSGLTAGPDAEDWLSSIRQTSQECSSLSALDLQQIAHQTGWQVEISWSRQFSQRGGLDAIFHRHHSRGDRTSRALFNFPTDHQGRPSQSLSNWPLQRKRQGEEQQITLGDVSTVCKEDLHDIWTWNEVVPDALEACVHDLISDTVRTQPQSPAICAWDGEWSYIELDDLSSRLAHALAPFGVANTVVPICFEKSKWTPVATLAVMKAGAASVTLDASQPLERLRSIISQTDPRVILSSASKQGLGAQLTKAPNLVVDQHSISTMHITAEPLPTVDPSSKLYIVFTSGTTGVPKGVVITHSNFTSAIRHQQKAHGFKSTSRIYDFASYAFDVSWSNFIHALTIGACLCIPSDEDRRDDLAGSLERFGATHVDMTPSAASLLPEKSFKRLETVVLGGEKLSVESAQRWSSLVSLKNPYGPSECTPTATIATVTPTDEYKSSIGRGLGLNTWIVNTVTDSLVPVGGVGELLLEGPLVGAGYLGDDTKTAASFVQDPQFLLQICPQGQARHTRMYKTGDLVHYNPDGSLSFVGRKDAQVKIHGQRVELTEIESHIRRTSKTIQVAVLFTKSGLCANRVVAFVCIQGTGQTQTAADQIRLIDPKYSTLVTAYTESAKSSLSDTLPAYMIPSIWIPLQHVPLSTSGKLDYKALKSWLDSMDAKTFANILTASDGDVKLRKAETELEQVIVEACATILNTTASKVNLDRSFIANGGDSISAMRLVAHCRADNVVFSVAKLLKSKTLAALASSSEIKSASNVLGFYEEKSDSFALSPIQQWFFEQGLYKRSNDNFDNQGFYLKVKRPLLTKDIDSAISKVVQHHSMLRARFHRNGDEWTQKTLKPDTNGLYHFGVHHTCLPADIERLALSRHQIIDIENGPVFSADICHNAFGEQYLILIAHHLVVDLVSWRVILEDIESLLGGSNLQPSLPFQVWNDMQIERAKESSLFDPENVLSTTGINNNLDFWQATAETKNTVEDHLNFSTKIDSSITELILKDANYPLNTEPVDLLLAAVWHAFFKTFPQRDGLTIFIEGHGREPWSSDIDLSRTVGWFTTISPIHVSKSDVHKSVASLVRVVKDARRLLPANGWAYFASRYLNESGKSAFKSHDSIMEITFNYHGQFQQLENEKAMFENITLSGVCEQGPALPASSLIAVEVSIDRGQATFDISANRYINHQDCISNWIKAISQSLETISNELVSTEISHRTLCDYEFLSLGYTELDRLQESVIPEIEKLNDSTVEYIYRCLPTVDGILISQFKDPESYKTVQHFEITSHIDDQIDLEHLSLAWQKVVANQPALRTVFIPGMDKAAAFNQVVLSQYHAELIILHTASDEYTEALEMFRNLTPINYQSFKPPHRAAMCRISPSRVLCQVEMSHAITDGASTSILANDLLQAYNGNSMPINLMDTACEFARAQLTSSFGEKLSYWKKKLSGMDPCHFPKISGASTQGTGTSVCKIRGSLFSKIQDYCNSVEVTTASLFQTIWALTLAAYTGNDSTCFGYLASGRDLPIAGIDKSIGAFTNMLVCRVNINRETEILQFVQTVHDQVMQDLEHQHCSLASIQHELGINSDNPLFNSILSYQKQDDEPAGDEGLVIKALDGQDPTEYDIVLNIGHATDHIEIVFDYKHACLSSIQAESVLSLMQSTAAALVQHASGDHQTLRSVNMVSTEDISDIWQWNSNVPVTVDDCVHHIITRTCHERPQAPAICAWDGDWTYAEVNKLSDKLAHLLVSYGVGPEVVVPLCFEKSKWTPIAMMAVMKAGGASVAMDSTQPEERLRAIVNQVKSPIILSSFANEQLASRLISELPSPTKVLTISDKELEILNVLSGSQLPHVNPSDTLYVVFTSGSTGVPKGVAVTHSNIASAIKHQRHSLGFTSESRVFDFSSYMFDVVWCNLLQGLSAGSCVCIPSDNERKTDFMAAIVRMRANLVILTPSAIRGLKLDALNSLCNLHFIGEPLHVDTFRSVDESVTISNLYGPTECTTFSTVQTICGRQHPSITIGKGAGLNTWVADIATGTALVPIGSAGELLLEGPLVAAGYRGDAVKTAAAFVYDPPFLLRGSVGHPGRRGRLYKTGDIVRYNSNGTLTFLGRKDSQVKINGQRVEFGDIESHINGALLPDFSEGQALVEFVTPQGSSRPMLVAFVYFGPTVTEGMDEADLLSLAKRTAISLDESLAARIPAFMIPSAYIPLQKIPVTATGKTDRRRLREMAKDVTWDQLISTDSHGPDRCQPGTEMEIQLQILWGTVLGVERSLIGAHDNFMRVGGDSVGAIRLASSARELGFTLNVADILKNPKLSDMAKLMIRTEPSQDISIKEFSLLKPGSDVDWAVAETSALCGVDGNQVEDLYPCTPLQEGLLALTTKRPGDYIIRCILELKRSTDVKKFCAAWEAVLESTPILRTRIVDIAEQGLVQAVIKQPAQWTSAEASSLVDFVAADNEKTTGLGMPLVRFGLVQETNKHFFVLTLHHAVYDGWALNLVFEKLENFYAGSSRHVSSDFRHFVKHISSLDNDAAAKFWKDQLQGSEAPTFPSLPTATFVPKSEKTILHTVEELQWPKTNVTAFTLVRAALSLLTAAYTNSEDVCFGVTSNGRQVGLPGVERMIGPTIATVPVRVRIDREQRLQAFLTQMQHQSIDMIAFEQFGLQQIRKSSPDAERACNFQSLLIVQPTEETAQWQSDIIARDIGEGADDPMGIQEVGTYALTLECHLGPDSLLIKANFDSNVIDELQVKRFTKQFEHVLRQICCSGSGLVVSDIDTTSRQDMEDIWEWNAVVPQSVNTPVHELISSVARRLPHVQAVCAWDGNWTYRQLDDLSNYVAHHLVGLGVGSQDIVPLLFEKSKWMPIAMLGVMKAGAASVAVDTSQPKDRLRMIIDQANPTVALSSADKLPLVRSLTKAQSFVVNGQGIDCLLKPSLNATLPVVDPSSRLYLVFTSGSTGVPKGVIIRHCNFASAIKHQKEVQGILPTSRVYDFASYAFDVAWANALLTFESGACLCIPSDADRKNDLNGSITRLKPTHADLTPSAALVLSTESLQQLDTLTLGGERLLAEYATKWSQFVTVKNSYGPSECTPTATFTEGIGHGYDLGASIGKPAGLNTWVVDPVTGQSLVPIGGVGELFLEGPLVGAGYLGDAEKTNAAFIHDPPFLLRGNVVAQPGRRGTLYKTGDIVRYNSDGSLTFVCRKDTQVKINGQRVELAEIESHLALYTATRQVATLLPSTGLCANKLVAIISLTDVNYDVSEDLAENKIELASSEHDQLINEHIEALQSFLRESLPQYMIPSLWVVLYNLPMTASGKQDNKALKSWLENMDETFFSKINNANGSDIIRKPDTEDERALSQKCSMVLNMPVDKINLDKSFIANGGDSISAMRLASHYRTAGISISVPTLLQSKTLADFAAFSGATAITGVSQEEHTDVPFELSPIQQWFFDQSPFMSQQKHDRFYNQGFYVRLRRTVGINDLESAFLSLVNRHAMLRSRFQHHGGQWKQIILSHSKRALHLSVSQHLSMSEIASLAQERHRQIDIEKGPVFSIDICLLGQQQHLVMIAHHLVTDLVSWRIILDDLETILNGHSLTAALPFQVWSRLQAERAVSSTLKPHNLLSTDGVHNNLKFWKYTHDTPNCLADHRLRSVTIDRETTAVLLGEANKAMNTEPVEILLSAVWDAFFRTFSQRNSLTIFNEGHGREAWSDEIDLSSTVGWFTTLSPINIYRNNATSETDMVRLVKDARRSLPANGWSYFTSRYLNPDGQRAFESHNTVSEVVFNYHGQFQQLENHQALFEDIDLVDVREQGRSISAGSLFNIEVAIEAMQAHFEFSVNQNIAHQSLINQWIDQIQPSLERICLVLLEANPTHTLCDFKFISLDYQRLDDLTSRLLPEIESINHSTVEEIFSCSPIVDGMLLSQIKQPESYKTLQQYEVLSSHDHPICLDTLKIAWQKVISRQPALRTVFIAGLDGSTAFYQALLKECSGDVIVVEAKTEEEALKAFSSLPKVDFQQGKPPHRLTLCQTPDDKVFCQIEMSHTITDGASSSILIKDLIDAYGDRLSSTDLVKTTREFASHLLAKPQSQKISYWNTKLKGLEPCRFPSLSSLSREKHECSSEIGVFVEDKMFAQIQDFCSINQVTPASLLKSAWALTLSTYVQNQSVCFGYLASGRDLPIAGMDESVGAYTNIMVCRADLDGQQPGVALVRQLQDQLMQDLSFQHISLASIQHELGLASDQQLFNSIVSFQRSEDDNEQSAEEGKLRFKNIDGLDPTEYDIVLGINQGTRSIEIDLEFSHSCLTSNQAKRILEHLESNIAAILHNEPPALISPQDEQDIWSWNSTVPDMVNICVHDLISKIVFRQPDAPAVCSWDGDFTYAELDNFATRLANSLSKMGIGRGSIVPLCFEKSRWTPVAMLAVMKTGAASVTMDTSQPEERLQSIVAQVDAKLVISSTLKVELAARLTTATVLAIDEASMKAMADDTPLAAVDPANSIYIVFTSGSTGTPKGVIITHTNYSSAIKHQQSEHGFKPSSRVFDFASYAFDVSWSNFLHTLTIGACLCIPSDDDRKNDPAGAIDRLQCTHVDMTPSAASVLPASTLAKLDTIVLGGEKLSLEYAQRWSALTSVRNPYGPSECTPTSTITEINSAEISKGKVSIGKGVGLNTWIVDPATAQHLMPIGIPGELLLEGPLVGAGYLGDPVKTASAFIEDPEFLVKGAGPGIPGRRGRLYRTGDLVTYNTDGSLSFVGRRDSQIKINGQRVELGDIESHVSANLVSHGSAQVAVEVVSPQASSNNILVAFVSFDDLNSINLNDEKLLARTKAATDGIREKLAIQIPSYMIPSVYIPVTAFPTTATGKTDRRRLREMASSLTLEQLTSINQAQQQYQPPTTPLEVALRELWISVLKLGSRKISTANNFFELGGDSIGAMRLVGAARDHGLSLSVVDIFKHPKFSEMAALLRSVDKPQLEEPRVFQPTSLLSKDHNKDQILSRLFDFGIDLGNVEDILPVTDHQARSIAMTHSASRDLLLYHTLDSKGVPNMRKMRAVCNELVNRYDLMRTLFIAHKDSFLQVVLKAIPVDITVLRIENASLEECTEELRLRDRDDELRYGSLLTKIAILHQIRDNEYRLVVRLSHAQHDGMSLMKMWNAFEEMYGDGSDDSFHIPSDTSFQEKSKASFSNYVHAVAGTNREQAKSHWRRLLKGSSMTNLKPHASYALTFGEGPCVARHVPKSIAQGTGFTFPTVLKAAWAYVLAKHLANDDVVFCNLTHGRGLPGTQDVFGDCVNIIPTRVSFTDGWTVRDLLSTLNTQQIASMEHENIGTREIIRDCTTWPKWTYAGSIVYHHDFDDGEHIANNRSMHVEQKLDLSHGKVDMTDVHITSKPDNNMFRIELDFAHGVVSERDAELLAAKLTESIIVFCNVMDQPLLSPDQIRYLRTTTLLPSEEPLSATPTKEQLMVASISPTEMQWALESAWRDTFNCRLSPEVKAGKTIFDLGGDLVSASLISAHMERQGYVLSVEDVLGNPTWFSQLTLLTKRSLRDVDVR</sequence>
<evidence type="ECO:0000259" key="8">
    <source>
        <dbReference type="PROSITE" id="PS50075"/>
    </source>
</evidence>
<dbReference type="PANTHER" id="PTHR45527">
    <property type="entry name" value="NONRIBOSOMAL PEPTIDE SYNTHETASE"/>
    <property type="match status" value="1"/>
</dbReference>
<organism evidence="9 10">
    <name type="scientific">Aspergillus brasiliensis</name>
    <dbReference type="NCBI Taxonomy" id="319629"/>
    <lineage>
        <taxon>Eukaryota</taxon>
        <taxon>Fungi</taxon>
        <taxon>Dikarya</taxon>
        <taxon>Ascomycota</taxon>
        <taxon>Pezizomycotina</taxon>
        <taxon>Eurotiomycetes</taxon>
        <taxon>Eurotiomycetidae</taxon>
        <taxon>Eurotiales</taxon>
        <taxon>Aspergillaceae</taxon>
        <taxon>Aspergillus</taxon>
        <taxon>Aspergillus subgen. Circumdati</taxon>
    </lineage>
</organism>
<dbReference type="SUPFAM" id="SSF53335">
    <property type="entry name" value="S-adenosyl-L-methionine-dependent methyltransferases"/>
    <property type="match status" value="1"/>
</dbReference>
<dbReference type="GO" id="GO:0016874">
    <property type="term" value="F:ligase activity"/>
    <property type="evidence" value="ECO:0007669"/>
    <property type="project" value="UniProtKB-KW"/>
</dbReference>
<dbReference type="FunFam" id="3.40.50.980:FF:000001">
    <property type="entry name" value="Non-ribosomal peptide synthetase"/>
    <property type="match status" value="1"/>
</dbReference>
<dbReference type="InterPro" id="IPR029063">
    <property type="entry name" value="SAM-dependent_MTases_sf"/>
</dbReference>
<dbReference type="InterPro" id="IPR023213">
    <property type="entry name" value="CAT-like_dom_sf"/>
</dbReference>
<dbReference type="InterPro" id="IPR020845">
    <property type="entry name" value="AMP-binding_CS"/>
</dbReference>
<dbReference type="Gene3D" id="3.40.50.12780">
    <property type="entry name" value="N-terminal domain of ligase-like"/>
    <property type="match status" value="4"/>
</dbReference>
<evidence type="ECO:0000256" key="2">
    <source>
        <dbReference type="ARBA" id="ARBA00022450"/>
    </source>
</evidence>
<feature type="domain" description="Carrier" evidence="8">
    <location>
        <begin position="4876"/>
        <end position="4952"/>
    </location>
</feature>
<dbReference type="CDD" id="cd19545">
    <property type="entry name" value="FUM14_C_NRPS-like"/>
    <property type="match status" value="2"/>
</dbReference>
<dbReference type="InterPro" id="IPR042099">
    <property type="entry name" value="ANL_N_sf"/>
</dbReference>
<dbReference type="SUPFAM" id="SSF47336">
    <property type="entry name" value="ACP-like"/>
    <property type="match status" value="6"/>
</dbReference>
<dbReference type="Gene3D" id="3.30.559.10">
    <property type="entry name" value="Chloramphenicol acetyltransferase-like domain"/>
    <property type="match status" value="7"/>
</dbReference>
<dbReference type="NCBIfam" id="TIGR01733">
    <property type="entry name" value="AA-adenyl-dom"/>
    <property type="match status" value="4"/>
</dbReference>
<dbReference type="FunFam" id="3.40.50.12780:FF:000014">
    <property type="entry name" value="Nonribosomal peptide synthetase 1"/>
    <property type="match status" value="1"/>
</dbReference>
<evidence type="ECO:0000256" key="5">
    <source>
        <dbReference type="ARBA" id="ARBA00022679"/>
    </source>
</evidence>
<proteinExistence type="inferred from homology"/>
<dbReference type="FunFam" id="3.30.559.30:FF:000002">
    <property type="entry name" value="Nonribosomal peptide synthase Pes1"/>
    <property type="match status" value="2"/>
</dbReference>
<feature type="domain" description="Carrier" evidence="8">
    <location>
        <begin position="2232"/>
        <end position="2308"/>
    </location>
</feature>
<dbReference type="InterPro" id="IPR000873">
    <property type="entry name" value="AMP-dep_synth/lig_dom"/>
</dbReference>
<evidence type="ECO:0000256" key="4">
    <source>
        <dbReference type="ARBA" id="ARBA00022598"/>
    </source>
</evidence>
<dbReference type="GO" id="GO:0031177">
    <property type="term" value="F:phosphopantetheine binding"/>
    <property type="evidence" value="ECO:0007669"/>
    <property type="project" value="InterPro"/>
</dbReference>
<dbReference type="GO" id="GO:0005737">
    <property type="term" value="C:cytoplasm"/>
    <property type="evidence" value="ECO:0007669"/>
    <property type="project" value="TreeGrafter"/>
</dbReference>
<dbReference type="InterPro" id="IPR006162">
    <property type="entry name" value="Ppantetheine_attach_site"/>
</dbReference>
<dbReference type="InterPro" id="IPR009081">
    <property type="entry name" value="PP-bd_ACP"/>
</dbReference>
<dbReference type="EMBL" id="BROQ01000094">
    <property type="protein sequence ID" value="GKZ24786.1"/>
    <property type="molecule type" value="Genomic_DNA"/>
</dbReference>
<dbReference type="Gene3D" id="3.40.50.980">
    <property type="match status" value="2"/>
</dbReference>
<feature type="domain" description="Carrier" evidence="8">
    <location>
        <begin position="3782"/>
        <end position="3858"/>
    </location>
</feature>
<dbReference type="Pfam" id="PF00501">
    <property type="entry name" value="AMP-binding"/>
    <property type="match status" value="5"/>
</dbReference>
<dbReference type="Proteomes" id="UP001143548">
    <property type="component" value="Unassembled WGS sequence"/>
</dbReference>
<dbReference type="CDD" id="cd19534">
    <property type="entry name" value="E_NRPS"/>
    <property type="match status" value="2"/>
</dbReference>
<dbReference type="PROSITE" id="PS00012">
    <property type="entry name" value="PHOSPHOPANTETHEINE"/>
    <property type="match status" value="3"/>
</dbReference>
<dbReference type="FunFam" id="3.30.559.30:FF:000003">
    <property type="entry name" value="Nonribosomal peptide synthase SidD"/>
    <property type="match status" value="2"/>
</dbReference>
<dbReference type="Gene3D" id="3.40.50.150">
    <property type="entry name" value="Vaccinia Virus protein VP39"/>
    <property type="match status" value="1"/>
</dbReference>
<dbReference type="FunFam" id="3.30.559.10:FF:000016">
    <property type="entry name" value="Nonribosomal peptide synthase Pes1"/>
    <property type="match status" value="1"/>
</dbReference>
<dbReference type="PANTHER" id="PTHR45527:SF16">
    <property type="entry name" value="NONRIBOSOMAL PEPTIDE SYNTHASE ATNA-RELATED"/>
    <property type="match status" value="1"/>
</dbReference>
<feature type="domain" description="Carrier" evidence="8">
    <location>
        <begin position="6413"/>
        <end position="6489"/>
    </location>
</feature>